<protein>
    <submittedName>
        <fullName evidence="2">Putative secreted protein</fullName>
    </submittedName>
</protein>
<reference evidence="2" key="1">
    <citation type="submission" date="2018-01" db="EMBL/GenBank/DDBJ databases">
        <title>An insight into the sialome of Amazonian anophelines.</title>
        <authorList>
            <person name="Ribeiro J.M."/>
            <person name="Scarpassa V."/>
            <person name="Calvo E."/>
        </authorList>
    </citation>
    <scope>NUCLEOTIDE SEQUENCE</scope>
</reference>
<feature type="signal peptide" evidence="1">
    <location>
        <begin position="1"/>
        <end position="22"/>
    </location>
</feature>
<sequence>MFVSSFSLFVSVSSVVVLFREADPLSPSPVGTIDAYSTRSMVAPAAPSPFVTTCGPVVCPLVRPPFVPSSALY</sequence>
<feature type="chain" id="PRO_5014850458" evidence="1">
    <location>
        <begin position="23"/>
        <end position="73"/>
    </location>
</feature>
<evidence type="ECO:0000313" key="2">
    <source>
        <dbReference type="EMBL" id="MBW79729.1"/>
    </source>
</evidence>
<accession>A0A2M4DQE1</accession>
<dbReference type="AlphaFoldDB" id="A0A2M4DQE1"/>
<name>A0A2M4DQE1_ANODA</name>
<organism evidence="2">
    <name type="scientific">Anopheles darlingi</name>
    <name type="common">Mosquito</name>
    <dbReference type="NCBI Taxonomy" id="43151"/>
    <lineage>
        <taxon>Eukaryota</taxon>
        <taxon>Metazoa</taxon>
        <taxon>Ecdysozoa</taxon>
        <taxon>Arthropoda</taxon>
        <taxon>Hexapoda</taxon>
        <taxon>Insecta</taxon>
        <taxon>Pterygota</taxon>
        <taxon>Neoptera</taxon>
        <taxon>Endopterygota</taxon>
        <taxon>Diptera</taxon>
        <taxon>Nematocera</taxon>
        <taxon>Culicoidea</taxon>
        <taxon>Culicidae</taxon>
        <taxon>Anophelinae</taxon>
        <taxon>Anopheles</taxon>
    </lineage>
</organism>
<dbReference type="EMBL" id="GGFL01015551">
    <property type="protein sequence ID" value="MBW79729.1"/>
    <property type="molecule type" value="Transcribed_RNA"/>
</dbReference>
<evidence type="ECO:0000256" key="1">
    <source>
        <dbReference type="SAM" id="SignalP"/>
    </source>
</evidence>
<proteinExistence type="predicted"/>
<keyword evidence="1" id="KW-0732">Signal</keyword>